<dbReference type="AlphaFoldDB" id="I2F7D7"/>
<evidence type="ECO:0000256" key="6">
    <source>
        <dbReference type="ARBA" id="ARBA00023027"/>
    </source>
</evidence>
<dbReference type="Gene3D" id="3.40.50.620">
    <property type="entry name" value="HUPs"/>
    <property type="match status" value="1"/>
</dbReference>
<dbReference type="UniPathway" id="UPA00253">
    <property type="reaction ID" value="UER00334"/>
</dbReference>
<comment type="pathway">
    <text evidence="1 7 8">Cofactor biosynthesis; NAD(+) biosynthesis; NAD(+) from deamido-NAD(+) (L-Gln route): step 1/1.</text>
</comment>
<proteinExistence type="inferred from homology"/>
<dbReference type="InterPro" id="IPR014729">
    <property type="entry name" value="Rossmann-like_a/b/a_fold"/>
</dbReference>
<evidence type="ECO:0000256" key="3">
    <source>
        <dbReference type="ARBA" id="ARBA00022598"/>
    </source>
</evidence>
<dbReference type="eggNOG" id="COG0171">
    <property type="taxonomic scope" value="Bacteria"/>
</dbReference>
<dbReference type="InterPro" id="IPR003694">
    <property type="entry name" value="NAD_synthase"/>
</dbReference>
<keyword evidence="6 7" id="KW-0520">NAD</keyword>
<keyword evidence="5 7" id="KW-0067">ATP-binding</keyword>
<feature type="binding site" evidence="7">
    <location>
        <begin position="318"/>
        <end position="325"/>
    </location>
    <ligand>
        <name>ATP</name>
        <dbReference type="ChEBI" id="CHEBI:30616"/>
    </ligand>
</feature>
<dbReference type="NCBIfam" id="NF010588">
    <property type="entry name" value="PRK13981.1"/>
    <property type="match status" value="1"/>
</dbReference>
<evidence type="ECO:0000313" key="12">
    <source>
        <dbReference type="Proteomes" id="UP000002881"/>
    </source>
</evidence>
<evidence type="ECO:0000256" key="9">
    <source>
        <dbReference type="RuleBase" id="RU003811"/>
    </source>
</evidence>
<evidence type="ECO:0000256" key="5">
    <source>
        <dbReference type="ARBA" id="ARBA00022840"/>
    </source>
</evidence>
<dbReference type="InterPro" id="IPR022310">
    <property type="entry name" value="NAD/GMP_synthase"/>
</dbReference>
<dbReference type="GO" id="GO:0003952">
    <property type="term" value="F:NAD+ synthase (glutamine-hydrolyzing) activity"/>
    <property type="evidence" value="ECO:0007669"/>
    <property type="project" value="UniProtKB-UniRule"/>
</dbReference>
<dbReference type="Gene3D" id="3.60.110.10">
    <property type="entry name" value="Carbon-nitrogen hydrolase"/>
    <property type="match status" value="1"/>
</dbReference>
<dbReference type="SUPFAM" id="SSF52402">
    <property type="entry name" value="Adenine nucleotide alpha hydrolases-like"/>
    <property type="match status" value="1"/>
</dbReference>
<dbReference type="KEGG" id="mpg:Theba_2208"/>
<dbReference type="FunFam" id="3.40.50.620:FF:000106">
    <property type="entry name" value="Glutamine-dependent NAD(+) synthetase"/>
    <property type="match status" value="1"/>
</dbReference>
<dbReference type="CDD" id="cd07570">
    <property type="entry name" value="GAT_Gln-NAD-synth"/>
    <property type="match status" value="1"/>
</dbReference>
<dbReference type="PANTHER" id="PTHR23090">
    <property type="entry name" value="NH 3 /GLUTAMINE-DEPENDENT NAD + SYNTHETASE"/>
    <property type="match status" value="1"/>
</dbReference>
<keyword evidence="12" id="KW-1185">Reference proteome</keyword>
<dbReference type="STRING" id="660470.Theba_2208"/>
<gene>
    <name evidence="7" type="primary">nadE</name>
    <name evidence="11" type="ORF">Theba_2208</name>
</gene>
<dbReference type="eggNOG" id="COG0388">
    <property type="taxonomic scope" value="Bacteria"/>
</dbReference>
<dbReference type="InterPro" id="IPR036526">
    <property type="entry name" value="C-N_Hydrolase_sf"/>
</dbReference>
<feature type="domain" description="CN hydrolase" evidence="10">
    <location>
        <begin position="3"/>
        <end position="243"/>
    </location>
</feature>
<comment type="similarity">
    <text evidence="2 7 8">In the C-terminal section; belongs to the NAD synthetase family.</text>
</comment>
<evidence type="ECO:0000256" key="2">
    <source>
        <dbReference type="ARBA" id="ARBA00007145"/>
    </source>
</evidence>
<comment type="caution">
    <text evidence="7">Lacks conserved residue(s) required for the propagation of feature annotation.</text>
</comment>
<evidence type="ECO:0000259" key="10">
    <source>
        <dbReference type="PROSITE" id="PS50263"/>
    </source>
</evidence>
<dbReference type="GO" id="GO:0008795">
    <property type="term" value="F:NAD+ synthase activity"/>
    <property type="evidence" value="ECO:0007669"/>
    <property type="project" value="UniProtKB-UniRule"/>
</dbReference>
<feature type="active site" description="Nucleophile; for glutaminase activity" evidence="7">
    <location>
        <position position="147"/>
    </location>
</feature>
<feature type="binding site" evidence="7">
    <location>
        <position position="180"/>
    </location>
    <ligand>
        <name>L-glutamine</name>
        <dbReference type="ChEBI" id="CHEBI:58359"/>
    </ligand>
</feature>
<keyword evidence="3 7" id="KW-0436">Ligase</keyword>
<dbReference type="NCBIfam" id="TIGR00552">
    <property type="entry name" value="nadE"/>
    <property type="match status" value="1"/>
</dbReference>
<dbReference type="InterPro" id="IPR014445">
    <property type="entry name" value="Gln-dep_NAD_synthase"/>
</dbReference>
<organism evidence="11 12">
    <name type="scientific">Mesotoga prima MesG1.Ag.4.2</name>
    <dbReference type="NCBI Taxonomy" id="660470"/>
    <lineage>
        <taxon>Bacteria</taxon>
        <taxon>Thermotogati</taxon>
        <taxon>Thermotogota</taxon>
        <taxon>Thermotogae</taxon>
        <taxon>Kosmotogales</taxon>
        <taxon>Kosmotogaceae</taxon>
        <taxon>Mesotoga</taxon>
    </lineage>
</organism>
<feature type="active site" description="Proton acceptor; for glutaminase activity" evidence="7">
    <location>
        <position position="43"/>
    </location>
</feature>
<evidence type="ECO:0000256" key="7">
    <source>
        <dbReference type="HAMAP-Rule" id="MF_02090"/>
    </source>
</evidence>
<feature type="active site" description="For glutaminase activity" evidence="7">
    <location>
        <position position="111"/>
    </location>
</feature>
<dbReference type="Pfam" id="PF00795">
    <property type="entry name" value="CN_hydrolase"/>
    <property type="match status" value="1"/>
</dbReference>
<dbReference type="InterPro" id="IPR003010">
    <property type="entry name" value="C-N_Hydrolase"/>
</dbReference>
<comment type="catalytic activity">
    <reaction evidence="7 8">
        <text>deamido-NAD(+) + L-glutamine + ATP + H2O = L-glutamate + AMP + diphosphate + NAD(+) + H(+)</text>
        <dbReference type="Rhea" id="RHEA:24384"/>
        <dbReference type="ChEBI" id="CHEBI:15377"/>
        <dbReference type="ChEBI" id="CHEBI:15378"/>
        <dbReference type="ChEBI" id="CHEBI:29985"/>
        <dbReference type="ChEBI" id="CHEBI:30616"/>
        <dbReference type="ChEBI" id="CHEBI:33019"/>
        <dbReference type="ChEBI" id="CHEBI:57540"/>
        <dbReference type="ChEBI" id="CHEBI:58359"/>
        <dbReference type="ChEBI" id="CHEBI:58437"/>
        <dbReference type="ChEBI" id="CHEBI:456215"/>
        <dbReference type="EC" id="6.3.5.1"/>
    </reaction>
</comment>
<dbReference type="Proteomes" id="UP000002881">
    <property type="component" value="Chromosome"/>
</dbReference>
<dbReference type="PIRSF" id="PIRSF006630">
    <property type="entry name" value="NADS_GAT"/>
    <property type="match status" value="1"/>
</dbReference>
<dbReference type="EC" id="6.3.5.1" evidence="7 8"/>
<evidence type="ECO:0000256" key="1">
    <source>
        <dbReference type="ARBA" id="ARBA00005188"/>
    </source>
</evidence>
<dbReference type="GO" id="GO:0005524">
    <property type="term" value="F:ATP binding"/>
    <property type="evidence" value="ECO:0007669"/>
    <property type="project" value="UniProtKB-UniRule"/>
</dbReference>
<protein>
    <recommendedName>
        <fullName evidence="7 8">Glutamine-dependent NAD(+) synthetase</fullName>
        <ecNumber evidence="7 8">6.3.5.1</ecNumber>
    </recommendedName>
    <alternativeName>
        <fullName evidence="7 8">NAD(+) synthase [glutamine-hydrolyzing]</fullName>
    </alternativeName>
</protein>
<reference evidence="11 12" key="1">
    <citation type="journal article" date="2012" name="Genome Biol. Evol.">
        <title>Genome Sequence of the Mesophilic Thermotogales Bacterium Mesotoga prima MesG1.Ag.4.2 Reveals the Largest Thermotogales Genome To Date.</title>
        <authorList>
            <person name="Zhaxybayeva O."/>
            <person name="Swithers K.S."/>
            <person name="Foght J."/>
            <person name="Green A.G."/>
            <person name="Bruce D."/>
            <person name="Detter C."/>
            <person name="Han S."/>
            <person name="Teshima H."/>
            <person name="Han J."/>
            <person name="Woyke T."/>
            <person name="Pitluck S."/>
            <person name="Nolan M."/>
            <person name="Ivanova N."/>
            <person name="Pati A."/>
            <person name="Land M.L."/>
            <person name="Dlutek M."/>
            <person name="Doolittle W.F."/>
            <person name="Noll K.M."/>
            <person name="Nesbo C.L."/>
        </authorList>
    </citation>
    <scope>NUCLEOTIDE SEQUENCE [LARGE SCALE GENOMIC DNA]</scope>
    <source>
        <strain evidence="12">mesG1.Ag.4.2</strain>
    </source>
</reference>
<dbReference type="GO" id="GO:0005737">
    <property type="term" value="C:cytoplasm"/>
    <property type="evidence" value="ECO:0007669"/>
    <property type="project" value="InterPro"/>
</dbReference>
<dbReference type="Pfam" id="PF02540">
    <property type="entry name" value="NAD_synthase"/>
    <property type="match status" value="1"/>
</dbReference>
<feature type="binding site" evidence="7">
    <location>
        <position position="401"/>
    </location>
    <ligand>
        <name>deamido-NAD(+)</name>
        <dbReference type="ChEBI" id="CHEBI:58437"/>
        <note>ligand shared between two neighboring subunits</note>
    </ligand>
</feature>
<feature type="binding site" evidence="7">
    <location>
        <position position="542"/>
    </location>
    <ligand>
        <name>deamido-NAD(+)</name>
        <dbReference type="ChEBI" id="CHEBI:58437"/>
        <note>ligand shared between two neighboring subunits</note>
    </ligand>
</feature>
<dbReference type="CDD" id="cd00553">
    <property type="entry name" value="NAD_synthase"/>
    <property type="match status" value="1"/>
</dbReference>
<dbReference type="GO" id="GO:0009435">
    <property type="term" value="P:NAD+ biosynthetic process"/>
    <property type="evidence" value="ECO:0007669"/>
    <property type="project" value="UniProtKB-UniRule"/>
</dbReference>
<dbReference type="GO" id="GO:0004359">
    <property type="term" value="F:glutaminase activity"/>
    <property type="evidence" value="ECO:0007669"/>
    <property type="project" value="InterPro"/>
</dbReference>
<dbReference type="HOGENOM" id="CLU_022313_2_0_0"/>
<feature type="binding site" evidence="7">
    <location>
        <position position="425"/>
    </location>
    <ligand>
        <name>ATP</name>
        <dbReference type="ChEBI" id="CHEBI:30616"/>
    </ligand>
</feature>
<accession>I2F7D7</accession>
<feature type="binding site" evidence="7">
    <location>
        <position position="117"/>
    </location>
    <ligand>
        <name>L-glutamine</name>
        <dbReference type="ChEBI" id="CHEBI:58359"/>
    </ligand>
</feature>
<dbReference type="PANTHER" id="PTHR23090:SF9">
    <property type="entry name" value="GLUTAMINE-DEPENDENT NAD(+) SYNTHETASE"/>
    <property type="match status" value="1"/>
</dbReference>
<evidence type="ECO:0000256" key="4">
    <source>
        <dbReference type="ARBA" id="ARBA00022741"/>
    </source>
</evidence>
<evidence type="ECO:0000256" key="8">
    <source>
        <dbReference type="PIRNR" id="PIRNR006630"/>
    </source>
</evidence>
<dbReference type="RefSeq" id="WP_014731601.1">
    <property type="nucleotide sequence ID" value="NC_017934.1"/>
</dbReference>
<feature type="binding site" evidence="7">
    <location>
        <position position="174"/>
    </location>
    <ligand>
        <name>L-glutamine</name>
        <dbReference type="ChEBI" id="CHEBI:58359"/>
    </ligand>
</feature>
<keyword evidence="4 7" id="KW-0547">Nucleotide-binding</keyword>
<dbReference type="PROSITE" id="PS50263">
    <property type="entry name" value="CN_HYDROLASE"/>
    <property type="match status" value="1"/>
</dbReference>
<dbReference type="EMBL" id="CP003532">
    <property type="protein sequence ID" value="AFK07840.1"/>
    <property type="molecule type" value="Genomic_DNA"/>
</dbReference>
<dbReference type="HAMAP" id="MF_02090">
    <property type="entry name" value="NadE_glutamine_dep"/>
    <property type="match status" value="1"/>
</dbReference>
<feature type="binding site" evidence="7">
    <location>
        <position position="430"/>
    </location>
    <ligand>
        <name>deamido-NAD(+)</name>
        <dbReference type="ChEBI" id="CHEBI:58437"/>
        <note>ligand shared between two neighboring subunits</note>
    </ligand>
</feature>
<comment type="function">
    <text evidence="7">Catalyzes the ATP-dependent amidation of deamido-NAD to form NAD. Uses L-glutamine as a nitrogen source.</text>
</comment>
<name>I2F7D7_9BACT</name>
<dbReference type="SUPFAM" id="SSF56317">
    <property type="entry name" value="Carbon-nitrogen hydrolase"/>
    <property type="match status" value="1"/>
</dbReference>
<comment type="similarity">
    <text evidence="9">Belongs to the NAD synthetase family.</text>
</comment>
<dbReference type="GeneID" id="87107942"/>
<evidence type="ECO:0000313" key="11">
    <source>
        <dbReference type="EMBL" id="AFK07840.1"/>
    </source>
</evidence>
<sequence length="569" mass="63113">MIVRTALAQINTTVGDINGNKNKIIEAIDQATASDSEILLFPELTITGYPPEDLLLNTGFLRENLAALKEIANYTEGSKTMIVLGFVDFSNEIYNAAAVIHSGEIRAVYRKMSLPNYSVFDERRYFSPGSHPLLARYGEANIGINICEDLWVPSGPINEQAIGGANLILNLSASPFSGMKSKTRSALLLTRAMEYSSIIVYVNLVGGQDDLVFDGRSCVAMPDGRLLLGKAFEEDMILLDIDTDVSTRYNLFEGKRKDYSMQVSLEEVSITPSHRQSPSVNPDSSCQELCKYDELIAALEIGIRDYVKKNGFKKVVLGLSGGMDSSLVAALAVRAIGNDNVKGVMMPSRITSGESKRDALELVNNLQIEGLEIPIDDIMCTTLSTLEPVFTGTSEDITEENLQARIRGMILMALSNKFGWLVLITGNKSEMATGYATLYGDMAGGFAVLKDLYKTQVYRIAERINELAKRDMIPRNVFSKAPSAELREGQKDQDSLPPYEILDEILRLHIEEGQSAEEIVLEGFERDTVEHSLKLLRRSEYKRKQCPPGIKVSKRAFGKDWRMPITNHY</sequence>